<sequence length="132" mass="14405">MTASWKIVVALLSAILAVANAGLVGGLSDADINEKGVQNALQFAVVQHNKGSNDMFVSQVSKVIKVQKQVVAGMKYVITVEMARTSCRKGDVEKVCAVHEDPQLAAPYLCTFHVWSQPWLNEISVTKQECHH</sequence>
<gene>
    <name evidence="5" type="ORF">AGOR_G00213240</name>
</gene>
<dbReference type="GO" id="GO:0005737">
    <property type="term" value="C:cytoplasm"/>
    <property type="evidence" value="ECO:0007669"/>
    <property type="project" value="TreeGrafter"/>
</dbReference>
<dbReference type="FunFam" id="3.10.450.10:FF:000004">
    <property type="entry name" value="Cystatin C"/>
    <property type="match status" value="1"/>
</dbReference>
<dbReference type="InterPro" id="IPR046350">
    <property type="entry name" value="Cystatin_sf"/>
</dbReference>
<keyword evidence="3" id="KW-0732">Signal</keyword>
<evidence type="ECO:0000256" key="2">
    <source>
        <dbReference type="ARBA" id="ARBA00023157"/>
    </source>
</evidence>
<accession>A0A8T3CS19</accession>
<evidence type="ECO:0000259" key="4">
    <source>
        <dbReference type="SMART" id="SM00043"/>
    </source>
</evidence>
<keyword evidence="6" id="KW-1185">Reference proteome</keyword>
<dbReference type="OrthoDB" id="1908104at2759"/>
<reference evidence="5" key="1">
    <citation type="submission" date="2021-01" db="EMBL/GenBank/DDBJ databases">
        <authorList>
            <person name="Zahm M."/>
            <person name="Roques C."/>
            <person name="Cabau C."/>
            <person name="Klopp C."/>
            <person name="Donnadieu C."/>
            <person name="Jouanno E."/>
            <person name="Lampietro C."/>
            <person name="Louis A."/>
            <person name="Herpin A."/>
            <person name="Echchiki A."/>
            <person name="Berthelot C."/>
            <person name="Parey E."/>
            <person name="Roest-Crollius H."/>
            <person name="Braasch I."/>
            <person name="Postlethwait J."/>
            <person name="Bobe J."/>
            <person name="Montfort J."/>
            <person name="Bouchez O."/>
            <person name="Begum T."/>
            <person name="Mejri S."/>
            <person name="Adams A."/>
            <person name="Chen W.-J."/>
            <person name="Guiguen Y."/>
        </authorList>
    </citation>
    <scope>NUCLEOTIDE SEQUENCE</scope>
    <source>
        <tissue evidence="5">Blood</tissue>
    </source>
</reference>
<organism evidence="5 6">
    <name type="scientific">Albula goreensis</name>
    <dbReference type="NCBI Taxonomy" id="1534307"/>
    <lineage>
        <taxon>Eukaryota</taxon>
        <taxon>Metazoa</taxon>
        <taxon>Chordata</taxon>
        <taxon>Craniata</taxon>
        <taxon>Vertebrata</taxon>
        <taxon>Euteleostomi</taxon>
        <taxon>Actinopterygii</taxon>
        <taxon>Neopterygii</taxon>
        <taxon>Teleostei</taxon>
        <taxon>Albuliformes</taxon>
        <taxon>Albulidae</taxon>
        <taxon>Albula</taxon>
    </lineage>
</organism>
<dbReference type="InterPro" id="IPR000010">
    <property type="entry name" value="Cystatin_dom"/>
</dbReference>
<dbReference type="GO" id="GO:0005615">
    <property type="term" value="C:extracellular space"/>
    <property type="evidence" value="ECO:0007669"/>
    <property type="project" value="TreeGrafter"/>
</dbReference>
<proteinExistence type="inferred from homology"/>
<evidence type="ECO:0000313" key="5">
    <source>
        <dbReference type="EMBL" id="KAI1886362.1"/>
    </source>
</evidence>
<protein>
    <recommendedName>
        <fullName evidence="4">Cystatin domain-containing protein</fullName>
    </recommendedName>
</protein>
<keyword evidence="2" id="KW-1015">Disulfide bond</keyword>
<dbReference type="AlphaFoldDB" id="A0A8T3CS19"/>
<dbReference type="EMBL" id="JAERUA010000020">
    <property type="protein sequence ID" value="KAI1886362.1"/>
    <property type="molecule type" value="Genomic_DNA"/>
</dbReference>
<dbReference type="InterPro" id="IPR018073">
    <property type="entry name" value="Prot_inh_cystat_CS"/>
</dbReference>
<dbReference type="GO" id="GO:0031982">
    <property type="term" value="C:vesicle"/>
    <property type="evidence" value="ECO:0007669"/>
    <property type="project" value="TreeGrafter"/>
</dbReference>
<dbReference type="Gene3D" id="3.10.450.10">
    <property type="match status" value="1"/>
</dbReference>
<feature type="signal peptide" evidence="3">
    <location>
        <begin position="1"/>
        <end position="21"/>
    </location>
</feature>
<name>A0A8T3CS19_9TELE</name>
<evidence type="ECO:0000256" key="1">
    <source>
        <dbReference type="ARBA" id="ARBA00009403"/>
    </source>
</evidence>
<feature type="domain" description="Cystatin" evidence="4">
    <location>
        <begin position="22"/>
        <end position="131"/>
    </location>
</feature>
<dbReference type="CDD" id="cd00042">
    <property type="entry name" value="CY"/>
    <property type="match status" value="1"/>
</dbReference>
<dbReference type="SUPFAM" id="SSF54403">
    <property type="entry name" value="Cystatin/monellin"/>
    <property type="match status" value="1"/>
</dbReference>
<dbReference type="SMART" id="SM00043">
    <property type="entry name" value="CY"/>
    <property type="match status" value="1"/>
</dbReference>
<dbReference type="PANTHER" id="PTHR46186:SF12">
    <property type="entry name" value="CYSTATIN C (AMYLOID ANGIOPATHY AND CEREBRAL HEMORRHAGE)-RELATED"/>
    <property type="match status" value="1"/>
</dbReference>
<evidence type="ECO:0000313" key="6">
    <source>
        <dbReference type="Proteomes" id="UP000829720"/>
    </source>
</evidence>
<dbReference type="Pfam" id="PF00031">
    <property type="entry name" value="Cystatin"/>
    <property type="match status" value="1"/>
</dbReference>
<dbReference type="Proteomes" id="UP000829720">
    <property type="component" value="Unassembled WGS sequence"/>
</dbReference>
<comment type="caution">
    <text evidence="5">The sequence shown here is derived from an EMBL/GenBank/DDBJ whole genome shotgun (WGS) entry which is preliminary data.</text>
</comment>
<comment type="similarity">
    <text evidence="1">Belongs to the cystatin family.</text>
</comment>
<dbReference type="GO" id="GO:0004869">
    <property type="term" value="F:cysteine-type endopeptidase inhibitor activity"/>
    <property type="evidence" value="ECO:0007669"/>
    <property type="project" value="InterPro"/>
</dbReference>
<dbReference type="PROSITE" id="PS00287">
    <property type="entry name" value="CYSTATIN"/>
    <property type="match status" value="1"/>
</dbReference>
<dbReference type="PANTHER" id="PTHR46186">
    <property type="entry name" value="CYSTATIN"/>
    <property type="match status" value="1"/>
</dbReference>
<evidence type="ECO:0000256" key="3">
    <source>
        <dbReference type="SAM" id="SignalP"/>
    </source>
</evidence>
<feature type="chain" id="PRO_5035725082" description="Cystatin domain-containing protein" evidence="3">
    <location>
        <begin position="22"/>
        <end position="132"/>
    </location>
</feature>